<evidence type="ECO:0000313" key="3">
    <source>
        <dbReference type="Proteomes" id="UP000318081"/>
    </source>
</evidence>
<evidence type="ECO:0000256" key="1">
    <source>
        <dbReference type="ARBA" id="ARBA00006047"/>
    </source>
</evidence>
<dbReference type="InterPro" id="IPR000811">
    <property type="entry name" value="Glyco_trans_35"/>
</dbReference>
<dbReference type="InterPro" id="IPR052182">
    <property type="entry name" value="Glycogen/Maltodextrin_Phosph"/>
</dbReference>
<dbReference type="Pfam" id="PF00343">
    <property type="entry name" value="Phosphorylase"/>
    <property type="match status" value="1"/>
</dbReference>
<keyword evidence="3" id="KW-1185">Reference proteome</keyword>
<dbReference type="PANTHER" id="PTHR42655">
    <property type="entry name" value="GLYCOGEN PHOSPHORYLASE"/>
    <property type="match status" value="1"/>
</dbReference>
<dbReference type="Gene3D" id="3.40.50.2000">
    <property type="entry name" value="Glycogen Phosphorylase B"/>
    <property type="match status" value="2"/>
</dbReference>
<protein>
    <submittedName>
        <fullName evidence="2">Glycogen phosphorylase</fullName>
        <ecNumber evidence="2">2.4.1.1</ecNumber>
    </submittedName>
</protein>
<accession>A0ABX5XXA5</accession>
<sequence length="586" mass="65916">MQWRATKPMTSNETNTPLPTAAYFSMEIALDPAMPTYSGGLGVLAGDTLRAAADMSVRMIAVTLLHRQGYLSQTIDAEGWQHEQPVDWNIEEHCRELPQRAEVEIEGRTVHVRAWQYDVVGCEGYRLPVLLLDTDLDENADTDRALTQQLYGGDSRHRLSQEVVLGIGGVRILRSLRIDSLVQFHMNEGHAALLVLELLDERAKSLGREMFNSEDVQAVRKQCVFTTHTPVPAGHDRFGFDLVEQVLGRSDLFDMHEVFCCAGELNMTYLALNLSHYVNGVAKKHGEVSRHMLVPKDTNHHYAIDHITNGVHVATWASPSFSELFDRFLPGWREDNASLRGALAMPPNEVWQAHRAAKLRLIDEINATQDDLFDPLTFTIGFARRATAYKRANLLISDPERLHRIVEKHGPIQIVFAGKAHPHDVEGKHLIQQIVRAKNQLHPAVKLVYLENYDWELARLIVSGVDVWLNTPQPPLEASGTSGMKAAINGVPSLSILDGWWIEGCVEGTTGWAFGNAASTNPANVDRFKEDADALYDKLEQVIVPLYYTKPDQWLRIMSHAIALNGSYFNTQRMVQQYVVKAYYET</sequence>
<dbReference type="GO" id="GO:0004645">
    <property type="term" value="F:1,4-alpha-oligoglucan phosphorylase activity"/>
    <property type="evidence" value="ECO:0007669"/>
    <property type="project" value="UniProtKB-EC"/>
</dbReference>
<dbReference type="InterPro" id="IPR011834">
    <property type="entry name" value="Agluc_phsphrylas"/>
</dbReference>
<keyword evidence="2" id="KW-0808">Transferase</keyword>
<dbReference type="EMBL" id="CP036432">
    <property type="protein sequence ID" value="QDV85306.1"/>
    <property type="molecule type" value="Genomic_DNA"/>
</dbReference>
<dbReference type="EC" id="2.4.1.1" evidence="2"/>
<dbReference type="PIRSF" id="PIRSF000460">
    <property type="entry name" value="Pprylas_GlgP"/>
    <property type="match status" value="1"/>
</dbReference>
<keyword evidence="2" id="KW-0328">Glycosyltransferase</keyword>
<dbReference type="Proteomes" id="UP000318081">
    <property type="component" value="Chromosome"/>
</dbReference>
<evidence type="ECO:0000313" key="2">
    <source>
        <dbReference type="EMBL" id="QDV85306.1"/>
    </source>
</evidence>
<dbReference type="SUPFAM" id="SSF53756">
    <property type="entry name" value="UDP-Glycosyltransferase/glycogen phosphorylase"/>
    <property type="match status" value="1"/>
</dbReference>
<organism evidence="2 3">
    <name type="scientific">Stieleria magnilauensis</name>
    <dbReference type="NCBI Taxonomy" id="2527963"/>
    <lineage>
        <taxon>Bacteria</taxon>
        <taxon>Pseudomonadati</taxon>
        <taxon>Planctomycetota</taxon>
        <taxon>Planctomycetia</taxon>
        <taxon>Pirellulales</taxon>
        <taxon>Pirellulaceae</taxon>
        <taxon>Stieleria</taxon>
    </lineage>
</organism>
<comment type="similarity">
    <text evidence="1">Belongs to the glycogen phosphorylase family.</text>
</comment>
<dbReference type="PANTHER" id="PTHR42655:SF1">
    <property type="entry name" value="GLYCOGEN PHOSPHORYLASE"/>
    <property type="match status" value="1"/>
</dbReference>
<reference evidence="2 3" key="1">
    <citation type="submission" date="2019-02" db="EMBL/GenBank/DDBJ databases">
        <title>Deep-cultivation of Planctomycetes and their phenomic and genomic characterization uncovers novel biology.</title>
        <authorList>
            <person name="Wiegand S."/>
            <person name="Jogler M."/>
            <person name="Boedeker C."/>
            <person name="Pinto D."/>
            <person name="Vollmers J."/>
            <person name="Rivas-Marin E."/>
            <person name="Kohn T."/>
            <person name="Peeters S.H."/>
            <person name="Heuer A."/>
            <person name="Rast P."/>
            <person name="Oberbeckmann S."/>
            <person name="Bunk B."/>
            <person name="Jeske O."/>
            <person name="Meyerdierks A."/>
            <person name="Storesund J.E."/>
            <person name="Kallscheuer N."/>
            <person name="Luecker S."/>
            <person name="Lage O.M."/>
            <person name="Pohl T."/>
            <person name="Merkel B.J."/>
            <person name="Hornburger P."/>
            <person name="Mueller R.-W."/>
            <person name="Bruemmer F."/>
            <person name="Labrenz M."/>
            <person name="Spormann A.M."/>
            <person name="Op den Camp H."/>
            <person name="Overmann J."/>
            <person name="Amann R."/>
            <person name="Jetten M.S.M."/>
            <person name="Mascher T."/>
            <person name="Medema M.H."/>
            <person name="Devos D.P."/>
            <person name="Kaster A.-K."/>
            <person name="Ovreas L."/>
            <person name="Rohde M."/>
            <person name="Galperin M.Y."/>
            <person name="Jogler C."/>
        </authorList>
    </citation>
    <scope>NUCLEOTIDE SEQUENCE [LARGE SCALE GENOMIC DNA]</scope>
    <source>
        <strain evidence="2 3">TBK1r</strain>
    </source>
</reference>
<gene>
    <name evidence="2" type="primary">glgP_2</name>
    <name evidence="2" type="ORF">TBK1r_42850</name>
</gene>
<proteinExistence type="inferred from homology"/>
<dbReference type="NCBIfam" id="TIGR02094">
    <property type="entry name" value="more_P_ylases"/>
    <property type="match status" value="1"/>
</dbReference>
<name>A0ABX5XXA5_9BACT</name>